<dbReference type="InterPro" id="IPR029068">
    <property type="entry name" value="Glyas_Bleomycin-R_OHBP_Dase"/>
</dbReference>
<dbReference type="Proteomes" id="UP000245263">
    <property type="component" value="Chromosome 1"/>
</dbReference>
<dbReference type="EMBL" id="AP025028">
    <property type="protein sequence ID" value="BDA78741.1"/>
    <property type="molecule type" value="Genomic_DNA"/>
</dbReference>
<dbReference type="SUPFAM" id="SSF54593">
    <property type="entry name" value="Glyoxalase/Bleomycin resistance protein/Dihydroxybiphenyl dioxygenase"/>
    <property type="match status" value="1"/>
</dbReference>
<proteinExistence type="predicted"/>
<keyword evidence="2" id="KW-1185">Reference proteome</keyword>
<evidence type="ECO:0000313" key="1">
    <source>
        <dbReference type="EMBL" id="BDA78741.1"/>
    </source>
</evidence>
<accession>A0ABN6KFY7</accession>
<sequence>MIRFYSVNLFGGEDTRVSSSFYKRLFGWDSIVESEGHSELCTKEGVKIVFSRRKPGCNVDPGTITLEVEEDSELSLDEFKEEKYETWALPAINQSYTAYLDPWGNRIWIYRKSNSKIS</sequence>
<evidence type="ECO:0008006" key="3">
    <source>
        <dbReference type="Google" id="ProtNLM"/>
    </source>
</evidence>
<dbReference type="RefSeq" id="WP_109019716.1">
    <property type="nucleotide sequence ID" value="NZ_AP025028.1"/>
</dbReference>
<evidence type="ECO:0000313" key="2">
    <source>
        <dbReference type="Proteomes" id="UP000245263"/>
    </source>
</evidence>
<organism evidence="1 2">
    <name type="scientific">Leptospira kobayashii</name>
    <dbReference type="NCBI Taxonomy" id="1917830"/>
    <lineage>
        <taxon>Bacteria</taxon>
        <taxon>Pseudomonadati</taxon>
        <taxon>Spirochaetota</taxon>
        <taxon>Spirochaetia</taxon>
        <taxon>Leptospirales</taxon>
        <taxon>Leptospiraceae</taxon>
        <taxon>Leptospira</taxon>
    </lineage>
</organism>
<gene>
    <name evidence="1" type="ORF">LPTSP3_g16710</name>
</gene>
<reference evidence="1 2" key="1">
    <citation type="submission" date="2021-08" db="EMBL/GenBank/DDBJ databases">
        <title>Complete genome sequence of Leptospira kobayashii strain E30.</title>
        <authorList>
            <person name="Nakao R."/>
            <person name="Nakamura S."/>
            <person name="Masuzawa T."/>
            <person name="Koizumi N."/>
        </authorList>
    </citation>
    <scope>NUCLEOTIDE SEQUENCE [LARGE SCALE GENOMIC DNA]</scope>
    <source>
        <strain evidence="1 2">E30</strain>
    </source>
</reference>
<name>A0ABN6KFY7_9LEPT</name>
<protein>
    <recommendedName>
        <fullName evidence="3">Glyoxalase-like domain protein</fullName>
    </recommendedName>
</protein>
<dbReference type="Gene3D" id="3.10.180.10">
    <property type="entry name" value="2,3-Dihydroxybiphenyl 1,2-Dioxygenase, domain 1"/>
    <property type="match status" value="1"/>
</dbReference>